<evidence type="ECO:0000256" key="1">
    <source>
        <dbReference type="SAM" id="MobiDB-lite"/>
    </source>
</evidence>
<feature type="compositionally biased region" description="Low complexity" evidence="1">
    <location>
        <begin position="67"/>
        <end position="79"/>
    </location>
</feature>
<evidence type="ECO:0000313" key="2">
    <source>
        <dbReference type="EMBL" id="CAK7922481.1"/>
    </source>
</evidence>
<organism evidence="2 3">
    <name type="scientific">Peronospora matthiolae</name>
    <dbReference type="NCBI Taxonomy" id="2874970"/>
    <lineage>
        <taxon>Eukaryota</taxon>
        <taxon>Sar</taxon>
        <taxon>Stramenopiles</taxon>
        <taxon>Oomycota</taxon>
        <taxon>Peronosporomycetes</taxon>
        <taxon>Peronosporales</taxon>
        <taxon>Peronosporaceae</taxon>
        <taxon>Peronospora</taxon>
    </lineage>
</organism>
<feature type="compositionally biased region" description="Polar residues" evidence="1">
    <location>
        <begin position="80"/>
        <end position="90"/>
    </location>
</feature>
<dbReference type="Proteomes" id="UP001162060">
    <property type="component" value="Unassembled WGS sequence"/>
</dbReference>
<comment type="caution">
    <text evidence="2">The sequence shown here is derived from an EMBL/GenBank/DDBJ whole genome shotgun (WGS) entry which is preliminary data.</text>
</comment>
<proteinExistence type="predicted"/>
<name>A0AAV1TLP6_9STRA</name>
<feature type="region of interest" description="Disordered" evidence="1">
    <location>
        <begin position="67"/>
        <end position="105"/>
    </location>
</feature>
<accession>A0AAV1TLP6</accession>
<reference evidence="2" key="1">
    <citation type="submission" date="2024-01" db="EMBL/GenBank/DDBJ databases">
        <authorList>
            <person name="Webb A."/>
        </authorList>
    </citation>
    <scope>NUCLEOTIDE SEQUENCE</scope>
    <source>
        <strain evidence="2">Pm1</strain>
    </source>
</reference>
<evidence type="ECO:0000313" key="3">
    <source>
        <dbReference type="Proteomes" id="UP001162060"/>
    </source>
</evidence>
<gene>
    <name evidence="2" type="ORF">PM001_LOCUS7652</name>
</gene>
<protein>
    <submittedName>
        <fullName evidence="2">Uncharacterized protein</fullName>
    </submittedName>
</protein>
<sequence length="105" mass="11447">MSEDGDETAEDNMFIRWVHGVRRLSSVHALRGSANVADVRLERNLCYDFAKLKARGRLRGVSRSRYASSASAAASSRQSFGTNSPALTTTSEKRDARQDGLGRGA</sequence>
<dbReference type="EMBL" id="CAKLBY020000066">
    <property type="protein sequence ID" value="CAK7922481.1"/>
    <property type="molecule type" value="Genomic_DNA"/>
</dbReference>
<feature type="compositionally biased region" description="Basic and acidic residues" evidence="1">
    <location>
        <begin position="91"/>
        <end position="105"/>
    </location>
</feature>
<dbReference type="AlphaFoldDB" id="A0AAV1TLP6"/>